<evidence type="ECO:0000313" key="18">
    <source>
        <dbReference type="Proteomes" id="UP000240883"/>
    </source>
</evidence>
<evidence type="ECO:0000256" key="12">
    <source>
        <dbReference type="ARBA" id="ARBA00045065"/>
    </source>
</evidence>
<dbReference type="Pfam" id="PF15924">
    <property type="entry name" value="ALG11_N"/>
    <property type="match status" value="1"/>
</dbReference>
<evidence type="ECO:0000256" key="11">
    <source>
        <dbReference type="ARBA" id="ARBA00023136"/>
    </source>
</evidence>
<dbReference type="InterPro" id="IPR038013">
    <property type="entry name" value="ALG11"/>
</dbReference>
<comment type="pathway">
    <text evidence="2 14">Protein modification; protein glycosylation.</text>
</comment>
<evidence type="ECO:0000256" key="6">
    <source>
        <dbReference type="ARBA" id="ARBA00022676"/>
    </source>
</evidence>
<evidence type="ECO:0000259" key="16">
    <source>
        <dbReference type="Pfam" id="PF15924"/>
    </source>
</evidence>
<comment type="similarity">
    <text evidence="3 14">Belongs to the glycosyltransferase group 1 family. Glycosyltransferase 4 subfamily.</text>
</comment>
<comment type="subcellular location">
    <subcellularLocation>
        <location evidence="1">Endoplasmic reticulum membrane</location>
        <topology evidence="1">Single-pass membrane protein</topology>
    </subcellularLocation>
</comment>
<dbReference type="CDD" id="cd03806">
    <property type="entry name" value="GT4_ALG11-like"/>
    <property type="match status" value="1"/>
</dbReference>
<evidence type="ECO:0000313" key="17">
    <source>
        <dbReference type="EMBL" id="PSN63946.1"/>
    </source>
</evidence>
<dbReference type="Pfam" id="PF00534">
    <property type="entry name" value="Glycos_transf_1"/>
    <property type="match status" value="1"/>
</dbReference>
<keyword evidence="8" id="KW-0812">Transmembrane</keyword>
<evidence type="ECO:0000256" key="8">
    <source>
        <dbReference type="ARBA" id="ARBA00022692"/>
    </source>
</evidence>
<keyword evidence="6 14" id="KW-0328">Glycosyltransferase</keyword>
<evidence type="ECO:0000259" key="15">
    <source>
        <dbReference type="Pfam" id="PF00534"/>
    </source>
</evidence>
<comment type="catalytic activity">
    <reaction evidence="12 14">
        <text>an alpha-D-Man-(1-&gt;3)-[alpha-D-Man-(1-&gt;6)]-beta-D-Man-(1-&gt;4)-beta-D-GlcNAc-(1-&gt;4)-alpha-D-GlcNAc-diphospho-di-trans,poly-cis-dolichol + 2 GDP-alpha-D-mannose = an alpha-D-Man-(1-&gt;2)-alpha-D-Man-(1-&gt;2)-alpha-D-Man-(1-&gt;3)-[alpha-D-Man-(1-&gt;6)]-beta-D-Man-(1-&gt;4)-beta-D-GlcNAc-(1-&gt;4)-alpha-D-GlcNAc-diphospho-di-trans,poly-cis-dolichol + 2 GDP + 2 H(+)</text>
        <dbReference type="Rhea" id="RHEA:29523"/>
        <dbReference type="Rhea" id="RHEA-COMP:19515"/>
        <dbReference type="Rhea" id="RHEA-COMP:19516"/>
        <dbReference type="ChEBI" id="CHEBI:15378"/>
        <dbReference type="ChEBI" id="CHEBI:57527"/>
        <dbReference type="ChEBI" id="CHEBI:58189"/>
        <dbReference type="ChEBI" id="CHEBI:132511"/>
        <dbReference type="ChEBI" id="CHEBI:132515"/>
        <dbReference type="EC" id="2.4.1.131"/>
    </reaction>
    <physiologicalReaction direction="left-to-right" evidence="12 14">
        <dbReference type="Rhea" id="RHEA:29524"/>
    </physiologicalReaction>
</comment>
<evidence type="ECO:0000256" key="14">
    <source>
        <dbReference type="RuleBase" id="RU367051"/>
    </source>
</evidence>
<evidence type="ECO:0000256" key="5">
    <source>
        <dbReference type="ARBA" id="ARBA00022018"/>
    </source>
</evidence>
<reference evidence="17 18" key="1">
    <citation type="journal article" date="2018" name="Front. Microbiol.">
        <title>Genome-Wide Analysis of Corynespora cassiicola Leaf Fall Disease Putative Effectors.</title>
        <authorList>
            <person name="Lopez D."/>
            <person name="Ribeiro S."/>
            <person name="Label P."/>
            <person name="Fumanal B."/>
            <person name="Venisse J.S."/>
            <person name="Kohler A."/>
            <person name="de Oliveira R.R."/>
            <person name="Labutti K."/>
            <person name="Lipzen A."/>
            <person name="Lail K."/>
            <person name="Bauer D."/>
            <person name="Ohm R.A."/>
            <person name="Barry K.W."/>
            <person name="Spatafora J."/>
            <person name="Grigoriev I.V."/>
            <person name="Martin F.M."/>
            <person name="Pujade-Renaud V."/>
        </authorList>
    </citation>
    <scope>NUCLEOTIDE SEQUENCE [LARGE SCALE GENOMIC DNA]</scope>
    <source>
        <strain evidence="17 18">Philippines</strain>
    </source>
</reference>
<proteinExistence type="inferred from homology"/>
<dbReference type="SUPFAM" id="SSF53756">
    <property type="entry name" value="UDP-Glycosyltransferase/glycogen phosphorylase"/>
    <property type="match status" value="1"/>
</dbReference>
<sequence length="555" mass="62516">MSFLLILLSLSLPIIISFVFLPKTIRFLGELVGYQLRRSSRTRRELLLARVATEQRAYEADKKKDKKKEEDDWEEIEASTVGSAVNGGKADKDWNGIVGFFHPFCNAGGGGERVLWAAIRATQKRWPESVCVVYTGDHDVDKAAILKRVKDRFNIHLHPPTVHFLYLSTRHWVLASTWPRFTLLGQSIGSVVLAYDAFSLLVPDIFIDTMGYAFALALSSVLFPSVPTGAYVHYPTISTDMLQSLDAGGQGVNAGAGEGYRGMAKRQYWNLFARLYCKVGSTISVVMTNSTWTQTHIKSLWGPYRNRRNKTTSHDIDVVFPPVAVEELEREVQVTEASEQNRGPYILYIAQFRPEKNHQLIIEAFSSFLHSKPSLPAFPNQTPKLILIGSVRDKDDATRVYNLRLLANELGIKESVEFVCDASWPQMLDWMRKASVGVNGMWNEHFGIGVVEYQAAGLISVVNDSGGPKLDIVVEVDGKPTGFHASTADQYAQGFRRALSLSPQETLDMRRRARRSAERFTDKGFADKWLQNMDQLVTLQKARGEQQQQQQQQHK</sequence>
<feature type="domain" description="Glycosyl transferase family 1" evidence="15">
    <location>
        <begin position="339"/>
        <end position="514"/>
    </location>
</feature>
<evidence type="ECO:0000256" key="7">
    <source>
        <dbReference type="ARBA" id="ARBA00022679"/>
    </source>
</evidence>
<dbReference type="InterPro" id="IPR001296">
    <property type="entry name" value="Glyco_trans_1"/>
</dbReference>
<name>A0A2T2NFA5_CORCC</name>
<evidence type="ECO:0000256" key="13">
    <source>
        <dbReference type="ARBA" id="ARBA00056799"/>
    </source>
</evidence>
<evidence type="ECO:0000256" key="3">
    <source>
        <dbReference type="ARBA" id="ARBA00009481"/>
    </source>
</evidence>
<organism evidence="17 18">
    <name type="scientific">Corynespora cassiicola Philippines</name>
    <dbReference type="NCBI Taxonomy" id="1448308"/>
    <lineage>
        <taxon>Eukaryota</taxon>
        <taxon>Fungi</taxon>
        <taxon>Dikarya</taxon>
        <taxon>Ascomycota</taxon>
        <taxon>Pezizomycotina</taxon>
        <taxon>Dothideomycetes</taxon>
        <taxon>Pleosporomycetidae</taxon>
        <taxon>Pleosporales</taxon>
        <taxon>Corynesporascaceae</taxon>
        <taxon>Corynespora</taxon>
    </lineage>
</organism>
<dbReference type="EC" id="2.4.1.131" evidence="4 14"/>
<dbReference type="STRING" id="1448308.A0A2T2NFA5"/>
<dbReference type="Proteomes" id="UP000240883">
    <property type="component" value="Unassembled WGS sequence"/>
</dbReference>
<dbReference type="InterPro" id="IPR031814">
    <property type="entry name" value="ALG11_N"/>
</dbReference>
<keyword evidence="18" id="KW-1185">Reference proteome</keyword>
<feature type="domain" description="ALG11 mannosyltransferase N-terminal" evidence="16">
    <location>
        <begin position="96"/>
        <end position="301"/>
    </location>
</feature>
<evidence type="ECO:0000256" key="4">
    <source>
        <dbReference type="ARBA" id="ARBA00012645"/>
    </source>
</evidence>
<dbReference type="EMBL" id="KZ678139">
    <property type="protein sequence ID" value="PSN63946.1"/>
    <property type="molecule type" value="Genomic_DNA"/>
</dbReference>
<comment type="function">
    <text evidence="13 14">GDP-Man:Man(3)GlcNAc(2)-PP-Dol alpha-1,2-mannosyltransferase that operates in the biosynthetic pathway of dolichol-linked oligosaccharides, the glycan precursors employed in protein asparagine (N)-glycosylation. The assembly of dolichol-linked oligosaccharides begins on the cytosolic side of the endoplasmic reticulum membrane and finishes in its lumen. The sequential addition of sugars to dolichol pyrophosphate produces dolichol-linked oligosaccharides containing fourteen sugars, including two GlcNAcs, nine mannoses and three glucoses. Once assembled, the oligosaccharide is transferred from the lipid to nascent proteins by oligosaccharyltransferases. Catalyzes, on the cytoplasmic face of the endoplasmic reticulum, the addition of the fourth and fifth mannose residues to the dolichol-linked oligosaccharide chain, to produce Man(5)GlcNAc(2)-PP-dolichol core oligosaccharide.</text>
</comment>
<dbReference type="PANTHER" id="PTHR45919">
    <property type="entry name" value="GDP-MAN:MAN(3)GLCNAC(2)-PP-DOL ALPHA-1,2-MANNOSYLTRANSFERASE"/>
    <property type="match status" value="1"/>
</dbReference>
<dbReference type="FunFam" id="3.40.50.2000:FF:000168">
    <property type="entry name" value="Alpha-1,2-mannosyltransferase (Alg11), putative"/>
    <property type="match status" value="1"/>
</dbReference>
<dbReference type="OrthoDB" id="2276068at2759"/>
<keyword evidence="9 14" id="KW-0256">Endoplasmic reticulum</keyword>
<dbReference type="Gene3D" id="3.40.50.2000">
    <property type="entry name" value="Glycogen Phosphorylase B"/>
    <property type="match status" value="1"/>
</dbReference>
<evidence type="ECO:0000256" key="10">
    <source>
        <dbReference type="ARBA" id="ARBA00022989"/>
    </source>
</evidence>
<evidence type="ECO:0000256" key="1">
    <source>
        <dbReference type="ARBA" id="ARBA00004389"/>
    </source>
</evidence>
<dbReference type="GO" id="GO:0006487">
    <property type="term" value="P:protein N-linked glycosylation"/>
    <property type="evidence" value="ECO:0007669"/>
    <property type="project" value="TreeGrafter"/>
</dbReference>
<protein>
    <recommendedName>
        <fullName evidence="5 14">GDP-Man:Man(3)GlcNAc(2)-PP-Dol alpha-1,2-mannosyltransferase</fullName>
        <ecNumber evidence="4 14">2.4.1.131</ecNumber>
    </recommendedName>
</protein>
<keyword evidence="7 14" id="KW-0808">Transferase</keyword>
<keyword evidence="10" id="KW-1133">Transmembrane helix</keyword>
<gene>
    <name evidence="17" type="ORF">BS50DRAFT_576576</name>
</gene>
<dbReference type="PANTHER" id="PTHR45919:SF1">
    <property type="entry name" value="GDP-MAN:MAN(3)GLCNAC(2)-PP-DOL ALPHA-1,2-MANNOSYLTRANSFERASE"/>
    <property type="match status" value="1"/>
</dbReference>
<dbReference type="UniPathway" id="UPA00378"/>
<dbReference type="AlphaFoldDB" id="A0A2T2NFA5"/>
<accession>A0A2T2NFA5</accession>
<dbReference type="GO" id="GO:0004377">
    <property type="term" value="F:GDP-Man:Man(3)GlcNAc(2)-PP-Dol alpha-1,2-mannosyltransferase activity"/>
    <property type="evidence" value="ECO:0007669"/>
    <property type="project" value="UniProtKB-UniRule"/>
</dbReference>
<keyword evidence="11" id="KW-0472">Membrane</keyword>
<dbReference type="GO" id="GO:0005789">
    <property type="term" value="C:endoplasmic reticulum membrane"/>
    <property type="evidence" value="ECO:0007669"/>
    <property type="project" value="UniProtKB-SubCell"/>
</dbReference>
<evidence type="ECO:0000256" key="9">
    <source>
        <dbReference type="ARBA" id="ARBA00022824"/>
    </source>
</evidence>
<evidence type="ECO:0000256" key="2">
    <source>
        <dbReference type="ARBA" id="ARBA00004922"/>
    </source>
</evidence>